<reference evidence="2" key="1">
    <citation type="submission" date="2015-01" db="EMBL/GenBank/DDBJ databases">
        <authorList>
            <person name="Aksoy S."/>
            <person name="Warren W."/>
            <person name="Wilson R.K."/>
        </authorList>
    </citation>
    <scope>NUCLEOTIDE SEQUENCE [LARGE SCALE GENOMIC DNA]</scope>
    <source>
        <strain evidence="2">IAEA</strain>
    </source>
</reference>
<name>A0A1B0BYC9_9MUSC</name>
<dbReference type="PANTHER" id="PTHR34651">
    <property type="entry name" value="SIMILAR TO ENSANGP00000021391"/>
    <property type="match status" value="1"/>
</dbReference>
<proteinExistence type="predicted"/>
<accession>A0A1B0BYC9</accession>
<protein>
    <submittedName>
        <fullName evidence="1">Uncharacterized protein</fullName>
    </submittedName>
</protein>
<dbReference type="VEuPathDB" id="VectorBase:GPPI044155"/>
<dbReference type="Proteomes" id="UP000092460">
    <property type="component" value="Unassembled WGS sequence"/>
</dbReference>
<reference evidence="1" key="2">
    <citation type="submission" date="2020-05" db="UniProtKB">
        <authorList>
            <consortium name="EnsemblMetazoa"/>
        </authorList>
    </citation>
    <scope>IDENTIFICATION</scope>
    <source>
        <strain evidence="1">IAEA</strain>
    </source>
</reference>
<evidence type="ECO:0000313" key="1">
    <source>
        <dbReference type="EnsemblMetazoa" id="GPPI044155-PA"/>
    </source>
</evidence>
<dbReference type="EnsemblMetazoa" id="GPPI044155-RA">
    <property type="protein sequence ID" value="GPPI044155-PA"/>
    <property type="gene ID" value="GPPI044155"/>
</dbReference>
<dbReference type="PANTHER" id="PTHR34651:SF1">
    <property type="entry name" value="SIMILAR TO ENSANGP00000021391"/>
    <property type="match status" value="1"/>
</dbReference>
<evidence type="ECO:0000313" key="2">
    <source>
        <dbReference type="Proteomes" id="UP000092460"/>
    </source>
</evidence>
<dbReference type="AlphaFoldDB" id="A0A1B0BYC9"/>
<dbReference type="EMBL" id="JXJN01022584">
    <property type="status" value="NOT_ANNOTATED_CDS"/>
    <property type="molecule type" value="Genomic_DNA"/>
</dbReference>
<dbReference type="InterPro" id="IPR029245">
    <property type="entry name" value="DUF4528"/>
</dbReference>
<dbReference type="Pfam" id="PF15031">
    <property type="entry name" value="DUF4528"/>
    <property type="match status" value="1"/>
</dbReference>
<keyword evidence="2" id="KW-1185">Reference proteome</keyword>
<organism evidence="1 2">
    <name type="scientific">Glossina palpalis gambiensis</name>
    <dbReference type="NCBI Taxonomy" id="67801"/>
    <lineage>
        <taxon>Eukaryota</taxon>
        <taxon>Metazoa</taxon>
        <taxon>Ecdysozoa</taxon>
        <taxon>Arthropoda</taxon>
        <taxon>Hexapoda</taxon>
        <taxon>Insecta</taxon>
        <taxon>Pterygota</taxon>
        <taxon>Neoptera</taxon>
        <taxon>Endopterygota</taxon>
        <taxon>Diptera</taxon>
        <taxon>Brachycera</taxon>
        <taxon>Muscomorpha</taxon>
        <taxon>Hippoboscoidea</taxon>
        <taxon>Glossinidae</taxon>
        <taxon>Glossina</taxon>
    </lineage>
</organism>
<sequence length="139" mass="16294">MKLTRCLLRPKASEVLTAYLTQCNEPPWTSYFVMLKDVKNDQWGMANFNWTLESGTNYQILRATCFPFIKYHCSKKQLEDLTIENTFFNFLKIVNLGLPMFFYGLAGICLIKHTEWVVMPNGHKVPIYFLYPEDKGSNY</sequence>